<dbReference type="HOGENOM" id="CLU_036636_0_0_1"/>
<sequence>MPPPTDPQAMLEYPDPLSFSLLDRLRQQTDGNGYPIPTSATPGVLSPDSPPNLKLSRDNSLPLLVRPLNPPPTMPSFILTPLPILMSNLRSSRLITPPQENPLPRMSSTPVFSRLLRPQFHSEAKIIPAVGGEAPSEDVDEDVENQTLLNDNDAPLTTSLRPLTPIPIPITQLIDHVSALCADWNTILPGIACSTCVGDASKLSLGILLETALTSEGLAALHTEGLIRVQTLCRMITIMTMNLMTTSVENAEEEMGDRDEGTNLLFLGSDLWKVGRFMGLLLVEQREVAGWQPAGYVPATPRLQDIDDMLDTSEDYNTELYGDGES</sequence>
<gene>
    <name evidence="2" type="ORF">Moror_10844</name>
</gene>
<name>V2Y8G6_MONRO</name>
<feature type="region of interest" description="Disordered" evidence="1">
    <location>
        <begin position="28"/>
        <end position="50"/>
    </location>
</feature>
<proteinExistence type="predicted"/>
<dbReference type="Proteomes" id="UP000017559">
    <property type="component" value="Unassembled WGS sequence"/>
</dbReference>
<accession>V2Y8G6</accession>
<dbReference type="EMBL" id="AWSO01000717">
    <property type="protein sequence ID" value="ESK87969.1"/>
    <property type="molecule type" value="Genomic_DNA"/>
</dbReference>
<evidence type="ECO:0000313" key="3">
    <source>
        <dbReference type="Proteomes" id="UP000017559"/>
    </source>
</evidence>
<dbReference type="KEGG" id="mrr:Moror_10844"/>
<organism evidence="2 3">
    <name type="scientific">Moniliophthora roreri (strain MCA 2997)</name>
    <name type="common">Cocoa frosty pod rot fungus</name>
    <name type="synonym">Crinipellis roreri</name>
    <dbReference type="NCBI Taxonomy" id="1381753"/>
    <lineage>
        <taxon>Eukaryota</taxon>
        <taxon>Fungi</taxon>
        <taxon>Dikarya</taxon>
        <taxon>Basidiomycota</taxon>
        <taxon>Agaricomycotina</taxon>
        <taxon>Agaricomycetes</taxon>
        <taxon>Agaricomycetidae</taxon>
        <taxon>Agaricales</taxon>
        <taxon>Marasmiineae</taxon>
        <taxon>Marasmiaceae</taxon>
        <taxon>Moniliophthora</taxon>
    </lineage>
</organism>
<keyword evidence="3" id="KW-1185">Reference proteome</keyword>
<dbReference type="AlphaFoldDB" id="V2Y8G6"/>
<reference evidence="2 3" key="1">
    <citation type="journal article" date="2014" name="BMC Genomics">
        <title>Genome and secretome analysis of the hemibiotrophic fungal pathogen, Moniliophthora roreri, which causes frosty pod rot disease of cacao: mechanisms of the biotrophic and necrotrophic phases.</title>
        <authorList>
            <person name="Meinhardt L.W."/>
            <person name="Costa G.G.L."/>
            <person name="Thomazella D.P.T."/>
            <person name="Teixeira P.J.P.L."/>
            <person name="Carazzolle M.F."/>
            <person name="Schuster S.C."/>
            <person name="Carlson J.E."/>
            <person name="Guiltinan M.J."/>
            <person name="Mieczkowski P."/>
            <person name="Farmer A."/>
            <person name="Ramaraj T."/>
            <person name="Crozier J."/>
            <person name="Davis R.E."/>
            <person name="Shao J."/>
            <person name="Melnick R.L."/>
            <person name="Pereira G.A.G."/>
            <person name="Bailey B.A."/>
        </authorList>
    </citation>
    <scope>NUCLEOTIDE SEQUENCE [LARGE SCALE GENOMIC DNA]</scope>
    <source>
        <strain evidence="2 3">MCA 2997</strain>
    </source>
</reference>
<protein>
    <submittedName>
        <fullName evidence="2">Uncharacterized protein</fullName>
    </submittedName>
</protein>
<comment type="caution">
    <text evidence="2">The sequence shown here is derived from an EMBL/GenBank/DDBJ whole genome shotgun (WGS) entry which is preliminary data.</text>
</comment>
<evidence type="ECO:0000313" key="2">
    <source>
        <dbReference type="EMBL" id="ESK87969.1"/>
    </source>
</evidence>
<evidence type="ECO:0000256" key="1">
    <source>
        <dbReference type="SAM" id="MobiDB-lite"/>
    </source>
</evidence>